<evidence type="ECO:0000256" key="3">
    <source>
        <dbReference type="ARBA" id="ARBA00023235"/>
    </source>
</evidence>
<dbReference type="Gene3D" id="2.40.100.10">
    <property type="entry name" value="Cyclophilin-like"/>
    <property type="match status" value="1"/>
</dbReference>
<dbReference type="PANTHER" id="PTHR45625">
    <property type="entry name" value="PEPTIDYL-PROLYL CIS-TRANS ISOMERASE-RELATED"/>
    <property type="match status" value="1"/>
</dbReference>
<dbReference type="PRINTS" id="PR00153">
    <property type="entry name" value="CSAPPISMRASE"/>
</dbReference>
<evidence type="ECO:0000256" key="1">
    <source>
        <dbReference type="ARBA" id="ARBA00013194"/>
    </source>
</evidence>
<reference evidence="6" key="1">
    <citation type="submission" date="2019-08" db="EMBL/GenBank/DDBJ databases">
        <authorList>
            <person name="Kucharzyk K."/>
            <person name="Murdoch R.W."/>
            <person name="Higgins S."/>
            <person name="Loffler F."/>
        </authorList>
    </citation>
    <scope>NUCLEOTIDE SEQUENCE</scope>
</reference>
<dbReference type="PROSITE" id="PS50059">
    <property type="entry name" value="FKBP_PPIASE"/>
    <property type="match status" value="1"/>
</dbReference>
<dbReference type="InterPro" id="IPR044666">
    <property type="entry name" value="Cyclophilin_A-like"/>
</dbReference>
<dbReference type="InterPro" id="IPR001179">
    <property type="entry name" value="PPIase_FKBP_dom"/>
</dbReference>
<dbReference type="InterPro" id="IPR002130">
    <property type="entry name" value="Cyclophilin-type_PPIase_dom"/>
</dbReference>
<gene>
    <name evidence="6" type="ORF">SDC9_10086</name>
</gene>
<dbReference type="AlphaFoldDB" id="A0A644TBZ7"/>
<dbReference type="Pfam" id="PF00160">
    <property type="entry name" value="Pro_isomerase"/>
    <property type="match status" value="1"/>
</dbReference>
<dbReference type="PROSITE" id="PS51257">
    <property type="entry name" value="PROKAR_LIPOPROTEIN"/>
    <property type="match status" value="1"/>
</dbReference>
<proteinExistence type="predicted"/>
<dbReference type="Gene3D" id="3.10.50.40">
    <property type="match status" value="1"/>
</dbReference>
<dbReference type="EC" id="5.2.1.8" evidence="1"/>
<evidence type="ECO:0000259" key="5">
    <source>
        <dbReference type="PROSITE" id="PS50072"/>
    </source>
</evidence>
<dbReference type="PANTHER" id="PTHR45625:SF4">
    <property type="entry name" value="PEPTIDYLPROLYL ISOMERASE DOMAIN AND WD REPEAT-CONTAINING PROTEIN 1"/>
    <property type="match status" value="1"/>
</dbReference>
<keyword evidence="2" id="KW-0697">Rotamase</keyword>
<feature type="domain" description="PPIase cyclophilin-type" evidence="5">
    <location>
        <begin position="34"/>
        <end position="167"/>
    </location>
</feature>
<name>A0A644TBZ7_9ZZZZ</name>
<feature type="domain" description="PPIase FKBP-type" evidence="4">
    <location>
        <begin position="251"/>
        <end position="339"/>
    </location>
</feature>
<protein>
    <recommendedName>
        <fullName evidence="1">peptidylprolyl isomerase</fullName>
        <ecNumber evidence="1">5.2.1.8</ecNumber>
    </recommendedName>
</protein>
<organism evidence="6">
    <name type="scientific">bioreactor metagenome</name>
    <dbReference type="NCBI Taxonomy" id="1076179"/>
    <lineage>
        <taxon>unclassified sequences</taxon>
        <taxon>metagenomes</taxon>
        <taxon>ecological metagenomes</taxon>
    </lineage>
</organism>
<dbReference type="InterPro" id="IPR029000">
    <property type="entry name" value="Cyclophilin-like_dom_sf"/>
</dbReference>
<sequence length="340" mass="36149">MRAYSKVAMGFALFFIVAGMVSCQSSERPEGMYAIFETDRGKIVASLEFEKAPMTVGNFVGLAEGRLDAANGKPFYNGTVFHRVEPGFVIQGGDPKGDGTGGPGYRFPDEFSPDLKHDGAGILSMANAGSNTNGSQFFITLGAAAWLDGRHSVFGKVVEGQEVASAIVAGDRIKSLKIERVGSAAKNFDASQKAWDERLSAAYAALRAAAQAKRQSDRAAIQASWPDAVEDEYGIFQKVLRKGFGDTPAKGDTVSVIYKGMLLDGTVFDQSALSGGPLSFTIGTGEIIDGWDKVVSSMRKAEKRIAIIPPELAYGSSGISGVIPADAYLVFEMELTAIKK</sequence>
<dbReference type="CDD" id="cd00317">
    <property type="entry name" value="cyclophilin"/>
    <property type="match status" value="1"/>
</dbReference>
<evidence type="ECO:0000259" key="4">
    <source>
        <dbReference type="PROSITE" id="PS50059"/>
    </source>
</evidence>
<evidence type="ECO:0000313" key="6">
    <source>
        <dbReference type="EMBL" id="MPL64433.1"/>
    </source>
</evidence>
<dbReference type="Pfam" id="PF00254">
    <property type="entry name" value="FKBP_C"/>
    <property type="match status" value="1"/>
</dbReference>
<evidence type="ECO:0000256" key="2">
    <source>
        <dbReference type="ARBA" id="ARBA00023110"/>
    </source>
</evidence>
<dbReference type="GO" id="GO:0003755">
    <property type="term" value="F:peptidyl-prolyl cis-trans isomerase activity"/>
    <property type="evidence" value="ECO:0007669"/>
    <property type="project" value="UniProtKB-KW"/>
</dbReference>
<dbReference type="EMBL" id="VSSQ01000025">
    <property type="protein sequence ID" value="MPL64433.1"/>
    <property type="molecule type" value="Genomic_DNA"/>
</dbReference>
<dbReference type="InterPro" id="IPR046357">
    <property type="entry name" value="PPIase_dom_sf"/>
</dbReference>
<comment type="caution">
    <text evidence="6">The sequence shown here is derived from an EMBL/GenBank/DDBJ whole genome shotgun (WGS) entry which is preliminary data.</text>
</comment>
<accession>A0A644TBZ7</accession>
<dbReference type="SUPFAM" id="SSF54534">
    <property type="entry name" value="FKBP-like"/>
    <property type="match status" value="1"/>
</dbReference>
<keyword evidence="3" id="KW-0413">Isomerase</keyword>
<dbReference type="PROSITE" id="PS50072">
    <property type="entry name" value="CSA_PPIASE_2"/>
    <property type="match status" value="1"/>
</dbReference>
<dbReference type="SUPFAM" id="SSF50891">
    <property type="entry name" value="Cyclophilin-like"/>
    <property type="match status" value="1"/>
</dbReference>